<organism evidence="5 6">
    <name type="scientific">Aromatoleum evansii</name>
    <name type="common">Azoarcus evansii</name>
    <dbReference type="NCBI Taxonomy" id="59406"/>
    <lineage>
        <taxon>Bacteria</taxon>
        <taxon>Pseudomonadati</taxon>
        <taxon>Pseudomonadota</taxon>
        <taxon>Betaproteobacteria</taxon>
        <taxon>Rhodocyclales</taxon>
        <taxon>Rhodocyclaceae</taxon>
        <taxon>Aromatoleum</taxon>
    </lineage>
</organism>
<dbReference type="PANTHER" id="PTHR34596:SF2">
    <property type="entry name" value="CHITOPORIN"/>
    <property type="match status" value="1"/>
</dbReference>
<sequence length="458" mass="50283">MTTLAEVRGDGEKTNPTKEEGMKKINAGVLPLLVAGLFAPAICVAAEEDGHKLELKVRGVHFDREFETSSRDRTQTGLGLQLNYESPYFGDIVGFGVSGYSVTKLDATGFVTTDVLSADNNGELHDSFGKVAQAFVKLKYQDKAQLKIGRQLYDSLLLISSTSRAVPNTYSGASGQLTLIPGLTLYGAMFDEWSRRGEAHFEKFATDRSDEGDIDYVAAAGARYAKGPYEINLEYLNSKDFLTKVGLMGAYTFSLADKDKLKLSAGLHTSRDAGKLFVTAAEGAELDDEDVPGSRAGVTRSDNDGRGVYLDAEWTAGNVMLGAAVAKFDGAWIEDNFTGDHGMNPFPTGGVLADMTNNDETVWMARAGYDWKDYVKGLKTTVKYKQGTGARNSHVSSLGKADESELEVDVRYQIPLLKGLNLRYRYLEYKSDKTGRVDGVLQDNTDHRVYLDYTYRFF</sequence>
<dbReference type="InterPro" id="IPR005318">
    <property type="entry name" value="OM_porin_bac"/>
</dbReference>
<dbReference type="InterPro" id="IPR023614">
    <property type="entry name" value="Porin_dom_sf"/>
</dbReference>
<dbReference type="Pfam" id="PF03573">
    <property type="entry name" value="OprD"/>
    <property type="match status" value="1"/>
</dbReference>
<dbReference type="Proteomes" id="UP001626593">
    <property type="component" value="Chromosome"/>
</dbReference>
<comment type="similarity">
    <text evidence="1">Belongs to the outer membrane porin (Opr) (TC 1.B.25) family.</text>
</comment>
<evidence type="ECO:0000313" key="6">
    <source>
        <dbReference type="Proteomes" id="UP001626593"/>
    </source>
</evidence>
<keyword evidence="3" id="KW-0732">Signal</keyword>
<feature type="compositionally biased region" description="Basic and acidic residues" evidence="4">
    <location>
        <begin position="7"/>
        <end position="20"/>
    </location>
</feature>
<evidence type="ECO:0000256" key="4">
    <source>
        <dbReference type="SAM" id="MobiDB-lite"/>
    </source>
</evidence>
<name>A0ABZ1AJL6_AROEV</name>
<dbReference type="Gene3D" id="2.40.160.10">
    <property type="entry name" value="Porin"/>
    <property type="match status" value="1"/>
</dbReference>
<keyword evidence="2" id="KW-0813">Transport</keyword>
<protein>
    <submittedName>
        <fullName evidence="5">OprD family outer membrane porin</fullName>
    </submittedName>
</protein>
<evidence type="ECO:0000256" key="2">
    <source>
        <dbReference type="ARBA" id="ARBA00022448"/>
    </source>
</evidence>
<evidence type="ECO:0000256" key="3">
    <source>
        <dbReference type="ARBA" id="ARBA00022729"/>
    </source>
</evidence>
<evidence type="ECO:0000256" key="1">
    <source>
        <dbReference type="ARBA" id="ARBA00009075"/>
    </source>
</evidence>
<dbReference type="SUPFAM" id="SSF56935">
    <property type="entry name" value="Porins"/>
    <property type="match status" value="1"/>
</dbReference>
<reference evidence="5 6" key="1">
    <citation type="submission" date="2023-12" db="EMBL/GenBank/DDBJ databases">
        <title>A. evansii MAY27, complete genome.</title>
        <authorList>
            <person name="Wang Y."/>
        </authorList>
    </citation>
    <scope>NUCLEOTIDE SEQUENCE [LARGE SCALE GENOMIC DNA]</scope>
    <source>
        <strain evidence="5 6">MAY27</strain>
    </source>
</reference>
<proteinExistence type="inferred from homology"/>
<feature type="region of interest" description="Disordered" evidence="4">
    <location>
        <begin position="1"/>
        <end position="20"/>
    </location>
</feature>
<dbReference type="RefSeq" id="WP_407278069.1">
    <property type="nucleotide sequence ID" value="NZ_CP141259.1"/>
</dbReference>
<dbReference type="EMBL" id="CP141259">
    <property type="protein sequence ID" value="WRL44752.1"/>
    <property type="molecule type" value="Genomic_DNA"/>
</dbReference>
<accession>A0ABZ1AJL6</accession>
<keyword evidence="6" id="KW-1185">Reference proteome</keyword>
<gene>
    <name evidence="5" type="ORF">U5817_16220</name>
</gene>
<dbReference type="PANTHER" id="PTHR34596">
    <property type="entry name" value="CHITOPORIN"/>
    <property type="match status" value="1"/>
</dbReference>
<evidence type="ECO:0000313" key="5">
    <source>
        <dbReference type="EMBL" id="WRL44752.1"/>
    </source>
</evidence>